<dbReference type="PANTHER" id="PTHR24248">
    <property type="entry name" value="ADRENERGIC RECEPTOR-RELATED G-PROTEIN COUPLED RECEPTOR"/>
    <property type="match status" value="1"/>
</dbReference>
<keyword evidence="6" id="KW-0297">G-protein coupled receptor</keyword>
<keyword evidence="5 11" id="KW-1133">Transmembrane helix</keyword>
<keyword evidence="14" id="KW-1185">Reference proteome</keyword>
<evidence type="ECO:0000313" key="14">
    <source>
        <dbReference type="Proteomes" id="UP000677054"/>
    </source>
</evidence>
<proteinExistence type="inferred from homology"/>
<evidence type="ECO:0000259" key="12">
    <source>
        <dbReference type="PROSITE" id="PS50262"/>
    </source>
</evidence>
<dbReference type="Proteomes" id="UP000677054">
    <property type="component" value="Unassembled WGS sequence"/>
</dbReference>
<dbReference type="Pfam" id="PF00001">
    <property type="entry name" value="7tm_1"/>
    <property type="match status" value="1"/>
</dbReference>
<evidence type="ECO:0000256" key="7">
    <source>
        <dbReference type="ARBA" id="ARBA00023136"/>
    </source>
</evidence>
<keyword evidence="7 11" id="KW-0472">Membrane</keyword>
<evidence type="ECO:0000256" key="11">
    <source>
        <dbReference type="SAM" id="Phobius"/>
    </source>
</evidence>
<evidence type="ECO:0000256" key="4">
    <source>
        <dbReference type="ARBA" id="ARBA00022692"/>
    </source>
</evidence>
<dbReference type="EMBL" id="LR905815">
    <property type="protein sequence ID" value="CAD7253656.1"/>
    <property type="molecule type" value="Genomic_DNA"/>
</dbReference>
<evidence type="ECO:0000256" key="9">
    <source>
        <dbReference type="ARBA" id="ARBA00023224"/>
    </source>
</evidence>
<feature type="transmembrane region" description="Helical" evidence="11">
    <location>
        <begin position="50"/>
        <end position="72"/>
    </location>
</feature>
<evidence type="ECO:0000256" key="1">
    <source>
        <dbReference type="ARBA" id="ARBA00004651"/>
    </source>
</evidence>
<dbReference type="SUPFAM" id="SSF81321">
    <property type="entry name" value="Family A G protein-coupled receptor-like"/>
    <property type="match status" value="1"/>
</dbReference>
<dbReference type="OrthoDB" id="5956310at2759"/>
<comment type="subcellular location">
    <subcellularLocation>
        <location evidence="1">Cell membrane</location>
        <topology evidence="1">Multi-pass membrane protein</topology>
    </subcellularLocation>
</comment>
<feature type="compositionally biased region" description="Basic and acidic residues" evidence="10">
    <location>
        <begin position="183"/>
        <end position="196"/>
    </location>
</feature>
<dbReference type="GO" id="GO:0004930">
    <property type="term" value="F:G protein-coupled receptor activity"/>
    <property type="evidence" value="ECO:0007669"/>
    <property type="project" value="UniProtKB-KW"/>
</dbReference>
<dbReference type="GO" id="GO:0005886">
    <property type="term" value="C:plasma membrane"/>
    <property type="evidence" value="ECO:0007669"/>
    <property type="project" value="UniProtKB-SubCell"/>
</dbReference>
<name>A0A7R9FSX3_9CRUS</name>
<keyword evidence="8" id="KW-0675">Receptor</keyword>
<reference evidence="13" key="1">
    <citation type="submission" date="2020-11" db="EMBL/GenBank/DDBJ databases">
        <authorList>
            <person name="Tran Van P."/>
        </authorList>
    </citation>
    <scope>NUCLEOTIDE SEQUENCE</scope>
</reference>
<dbReference type="AlphaFoldDB" id="A0A7R9FSX3"/>
<feature type="region of interest" description="Disordered" evidence="10">
    <location>
        <begin position="156"/>
        <end position="196"/>
    </location>
</feature>
<evidence type="ECO:0000256" key="5">
    <source>
        <dbReference type="ARBA" id="ARBA00022989"/>
    </source>
</evidence>
<dbReference type="InterPro" id="IPR000276">
    <property type="entry name" value="GPCR_Rhodpsn"/>
</dbReference>
<sequence length="196" mass="21494">MENHSGVFFQDLDFDMRSERRNWSVEENETTSWENVTDLNEDIILQGIEAAILGGLILTTVVGNVFVIAAVVMERHLQTAQNQLIISLAVADLLIACLVMPLGAVYEIRKEWSLGPELCDVWTSSDVLCCTASILHLVAIAADSTASNASIVRSLTNSPESGRGSLDRQGANEGLGGTVDVPLGRKRERERERERL</sequence>
<dbReference type="GO" id="GO:0043410">
    <property type="term" value="P:positive regulation of MAPK cascade"/>
    <property type="evidence" value="ECO:0007669"/>
    <property type="project" value="TreeGrafter"/>
</dbReference>
<evidence type="ECO:0000256" key="6">
    <source>
        <dbReference type="ARBA" id="ARBA00023040"/>
    </source>
</evidence>
<dbReference type="InterPro" id="IPR017452">
    <property type="entry name" value="GPCR_Rhodpsn_7TM"/>
</dbReference>
<evidence type="ECO:0000256" key="10">
    <source>
        <dbReference type="SAM" id="MobiDB-lite"/>
    </source>
</evidence>
<evidence type="ECO:0000256" key="2">
    <source>
        <dbReference type="ARBA" id="ARBA00010663"/>
    </source>
</evidence>
<keyword evidence="4 11" id="KW-0812">Transmembrane</keyword>
<accession>A0A7R9FSX3</accession>
<keyword evidence="3" id="KW-1003">Cell membrane</keyword>
<feature type="transmembrane region" description="Helical" evidence="11">
    <location>
        <begin position="84"/>
        <end position="106"/>
    </location>
</feature>
<protein>
    <recommendedName>
        <fullName evidence="12">G-protein coupled receptors family 1 profile domain-containing protein</fullName>
    </recommendedName>
</protein>
<dbReference type="PANTHER" id="PTHR24248:SF200">
    <property type="entry name" value="5-HYDROXYTRYPTAMINE RECEPTOR 1B-LIKE ISOFORM X1"/>
    <property type="match status" value="1"/>
</dbReference>
<evidence type="ECO:0000256" key="3">
    <source>
        <dbReference type="ARBA" id="ARBA00022475"/>
    </source>
</evidence>
<feature type="domain" description="G-protein coupled receptors family 1 profile" evidence="12">
    <location>
        <begin position="63"/>
        <end position="143"/>
    </location>
</feature>
<organism evidence="13">
    <name type="scientific">Darwinula stevensoni</name>
    <dbReference type="NCBI Taxonomy" id="69355"/>
    <lineage>
        <taxon>Eukaryota</taxon>
        <taxon>Metazoa</taxon>
        <taxon>Ecdysozoa</taxon>
        <taxon>Arthropoda</taxon>
        <taxon>Crustacea</taxon>
        <taxon>Oligostraca</taxon>
        <taxon>Ostracoda</taxon>
        <taxon>Podocopa</taxon>
        <taxon>Podocopida</taxon>
        <taxon>Darwinulocopina</taxon>
        <taxon>Darwinuloidea</taxon>
        <taxon>Darwinulidae</taxon>
        <taxon>Darwinula</taxon>
    </lineage>
</organism>
<gene>
    <name evidence="13" type="ORF">DSTB1V02_LOCUS13404</name>
</gene>
<dbReference type="EMBL" id="CAJPEV010006298">
    <property type="protein sequence ID" value="CAG0904022.1"/>
    <property type="molecule type" value="Genomic_DNA"/>
</dbReference>
<dbReference type="PRINTS" id="PR00237">
    <property type="entry name" value="GPCRRHODOPSN"/>
</dbReference>
<keyword evidence="9" id="KW-0807">Transducer</keyword>
<dbReference type="GO" id="GO:0071880">
    <property type="term" value="P:adenylate cyclase-activating adrenergic receptor signaling pathway"/>
    <property type="evidence" value="ECO:0007669"/>
    <property type="project" value="TreeGrafter"/>
</dbReference>
<evidence type="ECO:0000256" key="8">
    <source>
        <dbReference type="ARBA" id="ARBA00023170"/>
    </source>
</evidence>
<evidence type="ECO:0000313" key="13">
    <source>
        <dbReference type="EMBL" id="CAD7253656.1"/>
    </source>
</evidence>
<dbReference type="Gene3D" id="1.20.1070.10">
    <property type="entry name" value="Rhodopsin 7-helix transmembrane proteins"/>
    <property type="match status" value="1"/>
</dbReference>
<comment type="similarity">
    <text evidence="2">Belongs to the G-protein coupled receptor 1 family.</text>
</comment>
<dbReference type="PROSITE" id="PS50262">
    <property type="entry name" value="G_PROTEIN_RECEP_F1_2"/>
    <property type="match status" value="1"/>
</dbReference>